<keyword evidence="2" id="KW-0489">Methyltransferase</keyword>
<dbReference type="InterPro" id="IPR014776">
    <property type="entry name" value="4pyrrole_Mease_sub2"/>
</dbReference>
<evidence type="ECO:0000256" key="10">
    <source>
        <dbReference type="ARBA" id="ARBA00045681"/>
    </source>
</evidence>
<keyword evidence="4" id="KW-0949">S-adenosyl-L-methionine</keyword>
<dbReference type="InterPro" id="IPR028162">
    <property type="entry name" value="Met8_C"/>
</dbReference>
<evidence type="ECO:0000256" key="13">
    <source>
        <dbReference type="SAM" id="Phobius"/>
    </source>
</evidence>
<feature type="compositionally biased region" description="Gly residues" evidence="12">
    <location>
        <begin position="889"/>
        <end position="898"/>
    </location>
</feature>
<dbReference type="Pfam" id="PF00590">
    <property type="entry name" value="TP_methylase"/>
    <property type="match status" value="1"/>
</dbReference>
<dbReference type="InterPro" id="IPR035996">
    <property type="entry name" value="4pyrrol_Methylase_sf"/>
</dbReference>
<evidence type="ECO:0000259" key="16">
    <source>
        <dbReference type="Pfam" id="PF14823"/>
    </source>
</evidence>
<protein>
    <recommendedName>
        <fullName evidence="19">37S ribosomal protein S22</fullName>
    </recommendedName>
</protein>
<keyword evidence="13" id="KW-0812">Transmembrane</keyword>
<comment type="subcellular location">
    <subcellularLocation>
        <location evidence="1">Mitochondrion</location>
    </subcellularLocation>
</comment>
<evidence type="ECO:0000256" key="4">
    <source>
        <dbReference type="ARBA" id="ARBA00022691"/>
    </source>
</evidence>
<comment type="function">
    <text evidence="10">Mitochondrial ribosome (mitoribosome) assembly factor. Binds at the interface of the head and body domains of the mitochondrial small ribosomal subunit (mt-SSU), occluding the mRNA channel and preventing compaction of the head domain towards the body. Probable inactive methyltransferase: retains the characteristic folding and ability to bind S-adenosyl-L-methionine, but it probably lost its methyltransferase activity.</text>
</comment>
<dbReference type="Gene3D" id="3.40.1010.10">
    <property type="entry name" value="Cobalt-precorrin-4 Transmethylase, Domain 1"/>
    <property type="match status" value="1"/>
</dbReference>
<sequence length="1373" mass="148550">MIAPHFQRLANQHSVPKKIAFAKVNVDSQQQIAQQNAVSAMPTFKIFHNGSCIQTIQGANPASLSDAVAKAVQLAGASKSAEALFKSPGRTLGGPPVHAAYARREFDLGGLLNMFISFVGLYIVSLFSVRVPKKEASLWGEQKVLTVPAFSLKALSPRLHRVRRINAGRGRTLTNRASSLAAGRRSFSTSPSSKSDSTAEPKENSAEDVEKVVRDAKQRFRDTLPSGYLSEQEYALYERLYGPPLRETEPEDVGIPTHADMGAETPQPKDQSTLLRQVDGGELEEVIGAVERQQGKADEAGKDADESSEQSHQRGFVDRAPGYADMVARSQREHDVLQRLVQDFEAAHKSVSDHGDRADAVAEEEVDSDEAADWPPEEDVAHQERELGEHRRFHRYTLDGRFHGSPVEIALPREEFLLPIRGLLERSHMKHVKQAAEAAFGGPGLPTSPSTPEGKRKGNMGGVGLAPDQRHMTEIEADAFLASYLPPAYASISSILREVRKRVGSEWIQSRLKRGGEGEGLSVLDAGGGGAGLVAWEQIVGAEWALLKDKGEVGGPRPAGRKTVIASSDRLRHRLKTFLDKTTFLPRLPDYQHSGEMQGKHLDAGATAQPRKSFDLIIASHLFLKEKQDHYRQAVLNNLWSLLNAEGGVLVVIEKAHPRGFEAVAHVRDTILKRFLLPQAGQPQPRAGSGTEELNPAYHRELEQGHIVAPCSNHGTCPMYKTAGKSKGRKDYCHFNQRFVQPRFYAQVVGKQASKQGEVEFSYVAVRRGVARKSGATGRDATDRAFRGYESSEQAPDMQTLPRLVLPPLKRKGHVTLDLCTAAGDIERWTVPKSFSKLAYHDARKSRWGDLWALGAKSRVWRGVRVGSGSGADVGGDGGQRAAAAAAAAGGGGGGGGEAAADGKKKRPRSKVGAAADEEKALKERRPKTRAAKQRDLMQELLDAEAREEAELDEELDAEAEAAWEEAANVGGGRQSVDEGGRASFNALVGDRGDHVRARRARWLGQVCEYWPLKRLARIDDADVDRLLAAYPGRSPSSSPPPPPPSPSPPKLGRVVLAGSGPGHPDLLTTATLRAIQTAHLVLADKLVPSGVLDLVPRRTPVQIARKFPGNADQAQQELLETALRAVRSGKTVLRLKQGDPFIYGRGGEEVAFFTQRGLASRVTVLPGVTSALSASLFAGIPATQRDVADQVLICTGTGKKGKPPAPPDYVPSQTVVFLMALHRIGGLVAELTAHTTTTTTPGRRDDDDDDDDDDSPADASASAPPPVEPRSHQKRSLFPLETPCAVIERASCPDQRVIRTTLQHVAEAVESEGSRPPGLLVVGRACEALYEKEAGRAWVVQEGFRGLDADAEDDNCMVALQAAMDNVDVGDT</sequence>
<dbReference type="InterPro" id="IPR015324">
    <property type="entry name" value="Ribosomal_Rsm22-like"/>
</dbReference>
<dbReference type="InterPro" id="IPR006366">
    <property type="entry name" value="CobA/CysG_C"/>
</dbReference>
<evidence type="ECO:0000259" key="15">
    <source>
        <dbReference type="Pfam" id="PF00590"/>
    </source>
</evidence>
<feature type="coiled-coil region" evidence="11">
    <location>
        <begin position="935"/>
        <end position="962"/>
    </location>
</feature>
<feature type="compositionally biased region" description="Basic and acidic residues" evidence="12">
    <location>
        <begin position="348"/>
        <end position="360"/>
    </location>
</feature>
<dbReference type="Pfam" id="PF09243">
    <property type="entry name" value="Rsm22"/>
    <property type="match status" value="1"/>
</dbReference>
<evidence type="ECO:0000256" key="5">
    <source>
        <dbReference type="ARBA" id="ARBA00022723"/>
    </source>
</evidence>
<dbReference type="InterPro" id="IPR014777">
    <property type="entry name" value="4pyrrole_Mease_sub1"/>
</dbReference>
<dbReference type="InterPro" id="IPR013766">
    <property type="entry name" value="Thioredoxin_domain"/>
</dbReference>
<evidence type="ECO:0000256" key="11">
    <source>
        <dbReference type="SAM" id="Coils"/>
    </source>
</evidence>
<feature type="region of interest" description="Disordered" evidence="12">
    <location>
        <begin position="439"/>
        <end position="459"/>
    </location>
</feature>
<keyword evidence="5" id="KW-0479">Metal-binding</keyword>
<dbReference type="CDD" id="cd02947">
    <property type="entry name" value="TRX_family"/>
    <property type="match status" value="1"/>
</dbReference>
<proteinExistence type="predicted"/>
<dbReference type="Pfam" id="PF14823">
    <property type="entry name" value="Sirohm_synth_C"/>
    <property type="match status" value="1"/>
</dbReference>
<dbReference type="Gene3D" id="3.40.30.10">
    <property type="entry name" value="Glutaredoxin"/>
    <property type="match status" value="1"/>
</dbReference>
<feature type="region of interest" description="Disordered" evidence="12">
    <location>
        <begin position="291"/>
        <end position="320"/>
    </location>
</feature>
<dbReference type="GO" id="GO:0032259">
    <property type="term" value="P:methylation"/>
    <property type="evidence" value="ECO:0007669"/>
    <property type="project" value="UniProtKB-KW"/>
</dbReference>
<dbReference type="Gene3D" id="3.30.950.10">
    <property type="entry name" value="Methyltransferase, Cobalt-precorrin-4 Transmethylase, Domain 2"/>
    <property type="match status" value="1"/>
</dbReference>
<feature type="compositionally biased region" description="Pro residues" evidence="12">
    <location>
        <begin position="1038"/>
        <end position="1050"/>
    </location>
</feature>
<feature type="domain" description="Siroheme biosynthesis protein Met8 C-terminal" evidence="16">
    <location>
        <begin position="997"/>
        <end position="1033"/>
    </location>
</feature>
<evidence type="ECO:0000256" key="7">
    <source>
        <dbReference type="ARBA" id="ARBA00023004"/>
    </source>
</evidence>
<dbReference type="InterPro" id="IPR036249">
    <property type="entry name" value="Thioredoxin-like_sf"/>
</dbReference>
<evidence type="ECO:0000313" key="18">
    <source>
        <dbReference type="Proteomes" id="UP000054053"/>
    </source>
</evidence>
<dbReference type="FunFam" id="3.40.1010.10:FF:000006">
    <property type="entry name" value="Siroheme synthase, putative"/>
    <property type="match status" value="1"/>
</dbReference>
<feature type="region of interest" description="Disordered" evidence="12">
    <location>
        <begin position="887"/>
        <end position="934"/>
    </location>
</feature>
<name>A0A1B5KYA9_USTVR</name>
<keyword evidence="3" id="KW-0808">Transferase</keyword>
<dbReference type="EMBL" id="BBTG02000043">
    <property type="protein sequence ID" value="GAO16046.1"/>
    <property type="molecule type" value="Genomic_DNA"/>
</dbReference>
<dbReference type="GO" id="GO:0003735">
    <property type="term" value="F:structural constituent of ribosome"/>
    <property type="evidence" value="ECO:0007669"/>
    <property type="project" value="TreeGrafter"/>
</dbReference>
<dbReference type="GO" id="GO:0051536">
    <property type="term" value="F:iron-sulfur cluster binding"/>
    <property type="evidence" value="ECO:0007669"/>
    <property type="project" value="UniProtKB-KW"/>
</dbReference>
<evidence type="ECO:0000256" key="9">
    <source>
        <dbReference type="ARBA" id="ARBA00023128"/>
    </source>
</evidence>
<evidence type="ECO:0008006" key="19">
    <source>
        <dbReference type="Google" id="ProtNLM"/>
    </source>
</evidence>
<feature type="transmembrane region" description="Helical" evidence="13">
    <location>
        <begin position="111"/>
        <end position="129"/>
    </location>
</feature>
<dbReference type="SUPFAM" id="SSF52833">
    <property type="entry name" value="Thioredoxin-like"/>
    <property type="match status" value="1"/>
</dbReference>
<evidence type="ECO:0000256" key="3">
    <source>
        <dbReference type="ARBA" id="ARBA00022679"/>
    </source>
</evidence>
<feature type="compositionally biased region" description="Acidic residues" evidence="12">
    <location>
        <begin position="361"/>
        <end position="378"/>
    </location>
</feature>
<dbReference type="GO" id="GO:0006412">
    <property type="term" value="P:translation"/>
    <property type="evidence" value="ECO:0007669"/>
    <property type="project" value="InterPro"/>
</dbReference>
<keyword evidence="6" id="KW-0809">Transit peptide</keyword>
<gene>
    <name evidence="17" type="ORF">UVI_02053910</name>
</gene>
<keyword evidence="8" id="KW-0411">Iron-sulfur</keyword>
<dbReference type="Pfam" id="PF00085">
    <property type="entry name" value="Thioredoxin"/>
    <property type="match status" value="1"/>
</dbReference>
<dbReference type="PANTHER" id="PTHR13184">
    <property type="entry name" value="37S RIBOSOMAL PROTEIN S22"/>
    <property type="match status" value="1"/>
</dbReference>
<keyword evidence="7" id="KW-0408">Iron</keyword>
<feature type="compositionally biased region" description="Acidic residues" evidence="12">
    <location>
        <begin position="1247"/>
        <end position="1257"/>
    </location>
</feature>
<dbReference type="InterPro" id="IPR052571">
    <property type="entry name" value="Mt_RNA_Methyltransferase"/>
</dbReference>
<accession>A0A1B5KYA9</accession>
<dbReference type="GO" id="GO:0005763">
    <property type="term" value="C:mitochondrial small ribosomal subunit"/>
    <property type="evidence" value="ECO:0007669"/>
    <property type="project" value="TreeGrafter"/>
</dbReference>
<feature type="compositionally biased region" description="Low complexity" evidence="12">
    <location>
        <begin position="186"/>
        <end position="196"/>
    </location>
</feature>
<dbReference type="PANTHER" id="PTHR13184:SF5">
    <property type="entry name" value="METHYLTRANSFERASE-LIKE PROTEIN 17, MITOCHONDRIAL"/>
    <property type="match status" value="1"/>
</dbReference>
<feature type="domain" description="Tetrapyrrole methylase" evidence="15">
    <location>
        <begin position="1054"/>
        <end position="1238"/>
    </location>
</feature>
<dbReference type="CDD" id="cd11642">
    <property type="entry name" value="SUMT"/>
    <property type="match status" value="1"/>
</dbReference>
<feature type="region of interest" description="Disordered" evidence="12">
    <location>
        <begin position="1233"/>
        <end position="1277"/>
    </location>
</feature>
<evidence type="ECO:0000256" key="1">
    <source>
        <dbReference type="ARBA" id="ARBA00004173"/>
    </source>
</evidence>
<organism evidence="17 18">
    <name type="scientific">Ustilaginoidea virens</name>
    <name type="common">Rice false smut fungus</name>
    <name type="synonym">Villosiclava virens</name>
    <dbReference type="NCBI Taxonomy" id="1159556"/>
    <lineage>
        <taxon>Eukaryota</taxon>
        <taxon>Fungi</taxon>
        <taxon>Dikarya</taxon>
        <taxon>Ascomycota</taxon>
        <taxon>Pezizomycotina</taxon>
        <taxon>Sordariomycetes</taxon>
        <taxon>Hypocreomycetidae</taxon>
        <taxon>Hypocreales</taxon>
        <taxon>Clavicipitaceae</taxon>
        <taxon>Ustilaginoidea</taxon>
    </lineage>
</organism>
<keyword evidence="11" id="KW-0175">Coiled coil</keyword>
<dbReference type="Proteomes" id="UP000054053">
    <property type="component" value="Unassembled WGS sequence"/>
</dbReference>
<dbReference type="GO" id="GO:0019354">
    <property type="term" value="P:siroheme biosynthetic process"/>
    <property type="evidence" value="ECO:0007669"/>
    <property type="project" value="InterPro"/>
</dbReference>
<dbReference type="GO" id="GO:0046872">
    <property type="term" value="F:metal ion binding"/>
    <property type="evidence" value="ECO:0007669"/>
    <property type="project" value="UniProtKB-KW"/>
</dbReference>
<keyword evidence="13" id="KW-1133">Transmembrane helix</keyword>
<feature type="region of interest" description="Disordered" evidence="12">
    <location>
        <begin position="173"/>
        <end position="209"/>
    </location>
</feature>
<evidence type="ECO:0000256" key="8">
    <source>
        <dbReference type="ARBA" id="ARBA00023014"/>
    </source>
</evidence>
<reference evidence="18" key="1">
    <citation type="journal article" date="2016" name="Genome Announc.">
        <title>Genome sequence of Ustilaginoidea virens IPU010, a rice pathogenic fungus causing false smut.</title>
        <authorList>
            <person name="Kumagai T."/>
            <person name="Ishii T."/>
            <person name="Terai G."/>
            <person name="Umemura M."/>
            <person name="Machida M."/>
            <person name="Asai K."/>
        </authorList>
    </citation>
    <scope>NUCLEOTIDE SEQUENCE [LARGE SCALE GENOMIC DNA]</scope>
    <source>
        <strain evidence="18">IPU010</strain>
    </source>
</reference>
<feature type="compositionally biased region" description="Basic and acidic residues" evidence="12">
    <location>
        <begin position="293"/>
        <end position="317"/>
    </location>
</feature>
<feature type="region of interest" description="Disordered" evidence="12">
    <location>
        <begin position="245"/>
        <end position="270"/>
    </location>
</feature>
<dbReference type="GO" id="GO:0008168">
    <property type="term" value="F:methyltransferase activity"/>
    <property type="evidence" value="ECO:0007669"/>
    <property type="project" value="UniProtKB-KW"/>
</dbReference>
<dbReference type="InterPro" id="IPR000878">
    <property type="entry name" value="4pyrrol_Mease"/>
</dbReference>
<evidence type="ECO:0000256" key="2">
    <source>
        <dbReference type="ARBA" id="ARBA00022603"/>
    </source>
</evidence>
<feature type="compositionally biased region" description="Basic and acidic residues" evidence="12">
    <location>
        <begin position="197"/>
        <end position="209"/>
    </location>
</feature>
<comment type="caution">
    <text evidence="17">The sequence shown here is derived from an EMBL/GenBank/DDBJ whole genome shotgun (WGS) entry which is preliminary data.</text>
</comment>
<dbReference type="SUPFAM" id="SSF53790">
    <property type="entry name" value="Tetrapyrrole methylase"/>
    <property type="match status" value="1"/>
</dbReference>
<keyword evidence="9" id="KW-0496">Mitochondrion</keyword>
<feature type="domain" description="Thioredoxin" evidence="14">
    <location>
        <begin position="1"/>
        <end position="68"/>
    </location>
</feature>
<feature type="region of interest" description="Disordered" evidence="12">
    <location>
        <begin position="1030"/>
        <end position="1060"/>
    </location>
</feature>
<evidence type="ECO:0000313" key="17">
    <source>
        <dbReference type="EMBL" id="GAO16046.1"/>
    </source>
</evidence>
<evidence type="ECO:0000259" key="14">
    <source>
        <dbReference type="Pfam" id="PF00085"/>
    </source>
</evidence>
<feature type="region of interest" description="Disordered" evidence="12">
    <location>
        <begin position="348"/>
        <end position="379"/>
    </location>
</feature>
<keyword evidence="13" id="KW-0472">Membrane</keyword>
<evidence type="ECO:0000256" key="6">
    <source>
        <dbReference type="ARBA" id="ARBA00022946"/>
    </source>
</evidence>
<evidence type="ECO:0000256" key="12">
    <source>
        <dbReference type="SAM" id="MobiDB-lite"/>
    </source>
</evidence>